<proteinExistence type="predicted"/>
<evidence type="ECO:0000256" key="1">
    <source>
        <dbReference type="SAM" id="Coils"/>
    </source>
</evidence>
<comment type="caution">
    <text evidence="2">The sequence shown here is derived from an EMBL/GenBank/DDBJ whole genome shotgun (WGS) entry which is preliminary data.</text>
</comment>
<dbReference type="Proteomes" id="UP000299084">
    <property type="component" value="Unassembled WGS sequence"/>
</dbReference>
<sequence length="71" mass="8406">MDLFSWNIKKEKTGLLKDLKRLKQDKQALEADLGKMKTEKKPESRCVHHREHAKLGWLLYAHNCSELECKQ</sequence>
<dbReference type="AlphaFoldDB" id="A0A5N4CUP4"/>
<protein>
    <submittedName>
        <fullName evidence="2">Uncharacterized protein</fullName>
    </submittedName>
</protein>
<reference evidence="2 3" key="1">
    <citation type="journal article" date="2019" name="Mol. Ecol. Resour.">
        <title>Improving Illumina assemblies with Hi-C and long reads: an example with the North African dromedary.</title>
        <authorList>
            <person name="Elbers J.P."/>
            <person name="Rogers M.F."/>
            <person name="Perelman P.L."/>
            <person name="Proskuryakova A.A."/>
            <person name="Serdyukova N.A."/>
            <person name="Johnson W.E."/>
            <person name="Horin P."/>
            <person name="Corander J."/>
            <person name="Murphy D."/>
            <person name="Burger P.A."/>
        </authorList>
    </citation>
    <scope>NUCLEOTIDE SEQUENCE [LARGE SCALE GENOMIC DNA]</scope>
    <source>
        <strain evidence="2">Drom800</strain>
        <tissue evidence="2">Blood</tissue>
    </source>
</reference>
<evidence type="ECO:0000313" key="2">
    <source>
        <dbReference type="EMBL" id="KAB1262579.1"/>
    </source>
</evidence>
<organism evidence="2 3">
    <name type="scientific">Camelus dromedarius</name>
    <name type="common">Dromedary</name>
    <name type="synonym">Arabian camel</name>
    <dbReference type="NCBI Taxonomy" id="9838"/>
    <lineage>
        <taxon>Eukaryota</taxon>
        <taxon>Metazoa</taxon>
        <taxon>Chordata</taxon>
        <taxon>Craniata</taxon>
        <taxon>Vertebrata</taxon>
        <taxon>Euteleostomi</taxon>
        <taxon>Mammalia</taxon>
        <taxon>Eutheria</taxon>
        <taxon>Laurasiatheria</taxon>
        <taxon>Artiodactyla</taxon>
        <taxon>Tylopoda</taxon>
        <taxon>Camelidae</taxon>
        <taxon>Camelus</taxon>
    </lineage>
</organism>
<feature type="coiled-coil region" evidence="1">
    <location>
        <begin position="12"/>
        <end position="39"/>
    </location>
</feature>
<name>A0A5N4CUP4_CAMDR</name>
<gene>
    <name evidence="2" type="ORF">Cadr_000021480</name>
</gene>
<accession>A0A5N4CUP4</accession>
<evidence type="ECO:0000313" key="3">
    <source>
        <dbReference type="Proteomes" id="UP000299084"/>
    </source>
</evidence>
<keyword evidence="3" id="KW-1185">Reference proteome</keyword>
<keyword evidence="1" id="KW-0175">Coiled coil</keyword>
<dbReference type="EMBL" id="JWIN03000019">
    <property type="protein sequence ID" value="KAB1262579.1"/>
    <property type="molecule type" value="Genomic_DNA"/>
</dbReference>